<dbReference type="EMBL" id="JANPWB010000002">
    <property type="protein sequence ID" value="KAJ1209267.1"/>
    <property type="molecule type" value="Genomic_DNA"/>
</dbReference>
<reference evidence="2" key="1">
    <citation type="journal article" date="2022" name="bioRxiv">
        <title>Sequencing and chromosome-scale assembly of the giantPleurodeles waltlgenome.</title>
        <authorList>
            <person name="Brown T."/>
            <person name="Elewa A."/>
            <person name="Iarovenko S."/>
            <person name="Subramanian E."/>
            <person name="Araus A.J."/>
            <person name="Petzold A."/>
            <person name="Susuki M."/>
            <person name="Suzuki K.-i.T."/>
            <person name="Hayashi T."/>
            <person name="Toyoda A."/>
            <person name="Oliveira C."/>
            <person name="Osipova E."/>
            <person name="Leigh N.D."/>
            <person name="Simon A."/>
            <person name="Yun M.H."/>
        </authorList>
    </citation>
    <scope>NUCLEOTIDE SEQUENCE</scope>
    <source>
        <strain evidence="2">20211129_DDA</strain>
        <tissue evidence="2">Liver</tissue>
    </source>
</reference>
<evidence type="ECO:0000313" key="2">
    <source>
        <dbReference type="EMBL" id="KAJ1209267.1"/>
    </source>
</evidence>
<evidence type="ECO:0000256" key="1">
    <source>
        <dbReference type="SAM" id="MobiDB-lite"/>
    </source>
</evidence>
<proteinExistence type="predicted"/>
<comment type="caution">
    <text evidence="2">The sequence shown here is derived from an EMBL/GenBank/DDBJ whole genome shotgun (WGS) entry which is preliminary data.</text>
</comment>
<dbReference type="Proteomes" id="UP001066276">
    <property type="component" value="Chromosome 1_2"/>
</dbReference>
<accession>A0AAV7W9I4</accession>
<organism evidence="2 3">
    <name type="scientific">Pleurodeles waltl</name>
    <name type="common">Iberian ribbed newt</name>
    <dbReference type="NCBI Taxonomy" id="8319"/>
    <lineage>
        <taxon>Eukaryota</taxon>
        <taxon>Metazoa</taxon>
        <taxon>Chordata</taxon>
        <taxon>Craniata</taxon>
        <taxon>Vertebrata</taxon>
        <taxon>Euteleostomi</taxon>
        <taxon>Amphibia</taxon>
        <taxon>Batrachia</taxon>
        <taxon>Caudata</taxon>
        <taxon>Salamandroidea</taxon>
        <taxon>Salamandridae</taxon>
        <taxon>Pleurodelinae</taxon>
        <taxon>Pleurodeles</taxon>
    </lineage>
</organism>
<name>A0AAV7W9I4_PLEWA</name>
<feature type="region of interest" description="Disordered" evidence="1">
    <location>
        <begin position="68"/>
        <end position="90"/>
    </location>
</feature>
<gene>
    <name evidence="2" type="ORF">NDU88_004645</name>
</gene>
<sequence>MTQTCELLSRSGAELRGAAWADVLALVPLGSPRRMQRYEDEHCGTCLLQTDWVRSVASEKRVAEDEVDTVTAGVGTPPDGLWSSGVARTT</sequence>
<evidence type="ECO:0000313" key="3">
    <source>
        <dbReference type="Proteomes" id="UP001066276"/>
    </source>
</evidence>
<protein>
    <submittedName>
        <fullName evidence="2">Uncharacterized protein</fullName>
    </submittedName>
</protein>
<dbReference type="AlphaFoldDB" id="A0AAV7W9I4"/>
<keyword evidence="3" id="KW-1185">Reference proteome</keyword>